<dbReference type="EMBL" id="BATL01000023">
    <property type="protein sequence ID" value="GAD75253.1"/>
    <property type="molecule type" value="Genomic_DNA"/>
</dbReference>
<dbReference type="PANTHER" id="PTHR41248">
    <property type="entry name" value="NORD PROTEIN"/>
    <property type="match status" value="1"/>
</dbReference>
<evidence type="ECO:0000256" key="1">
    <source>
        <dbReference type="SAM" id="MobiDB-lite"/>
    </source>
</evidence>
<dbReference type="eggNOG" id="COG4547">
    <property type="taxonomic scope" value="Bacteria"/>
</dbReference>
<feature type="compositionally biased region" description="Low complexity" evidence="1">
    <location>
        <begin position="268"/>
        <end position="306"/>
    </location>
</feature>
<dbReference type="PANTHER" id="PTHR41248:SF1">
    <property type="entry name" value="NORD PROTEIN"/>
    <property type="match status" value="1"/>
</dbReference>
<reference evidence="3 4" key="1">
    <citation type="submission" date="2013-09" db="EMBL/GenBank/DDBJ databases">
        <title>Whole genome shotgun sequence of Vibrio azureus NBRC 104587.</title>
        <authorList>
            <person name="Isaki S."/>
            <person name="Hosoyama A."/>
            <person name="Numata M."/>
            <person name="Hashimoto M."/>
            <person name="Hosoyama Y."/>
            <person name="Tsuchikane K."/>
            <person name="Noguchi M."/>
            <person name="Hirakata S."/>
            <person name="Ichikawa N."/>
            <person name="Ohji S."/>
            <person name="Yamazoe A."/>
            <person name="Fujita N."/>
        </authorList>
    </citation>
    <scope>NUCLEOTIDE SEQUENCE [LARGE SCALE GENOMIC DNA]</scope>
    <source>
        <strain evidence="3 4">NBRC 104587</strain>
    </source>
</reference>
<evidence type="ECO:0000259" key="2">
    <source>
        <dbReference type="PROSITE" id="PS50234"/>
    </source>
</evidence>
<dbReference type="Gene3D" id="3.40.50.410">
    <property type="entry name" value="von Willebrand factor, type A domain"/>
    <property type="match status" value="1"/>
</dbReference>
<dbReference type="OrthoDB" id="6064888at2"/>
<feature type="region of interest" description="Disordered" evidence="1">
    <location>
        <begin position="208"/>
        <end position="312"/>
    </location>
</feature>
<feature type="domain" description="VWFA" evidence="2">
    <location>
        <begin position="431"/>
        <end position="610"/>
    </location>
</feature>
<dbReference type="SMART" id="SM00327">
    <property type="entry name" value="VWA"/>
    <property type="match status" value="1"/>
</dbReference>
<dbReference type="Proteomes" id="UP000016567">
    <property type="component" value="Unassembled WGS sequence"/>
</dbReference>
<dbReference type="RefSeq" id="WP_021709012.1">
    <property type="nucleotide sequence ID" value="NZ_BAOB01000408.1"/>
</dbReference>
<dbReference type="AlphaFoldDB" id="U3CA40"/>
<dbReference type="InterPro" id="IPR036465">
    <property type="entry name" value="vWFA_dom_sf"/>
</dbReference>
<accession>U3CA40</accession>
<dbReference type="InterPro" id="IPR051928">
    <property type="entry name" value="NorD/CobT"/>
</dbReference>
<comment type="caution">
    <text evidence="3">The sequence shown here is derived from an EMBL/GenBank/DDBJ whole genome shotgun (WGS) entry which is preliminary data.</text>
</comment>
<feature type="compositionally biased region" description="Acidic residues" evidence="1">
    <location>
        <begin position="227"/>
        <end position="253"/>
    </location>
</feature>
<organism evidence="3 4">
    <name type="scientific">Vibrio azureus NBRC 104587</name>
    <dbReference type="NCBI Taxonomy" id="1219077"/>
    <lineage>
        <taxon>Bacteria</taxon>
        <taxon>Pseudomonadati</taxon>
        <taxon>Pseudomonadota</taxon>
        <taxon>Gammaproteobacteria</taxon>
        <taxon>Vibrionales</taxon>
        <taxon>Vibrionaceae</taxon>
        <taxon>Vibrio</taxon>
    </lineage>
</organism>
<sequence>MNKQDQLIHNSLPLIAAGLGDKLGVRITVSGNQAWTDGKTINIPDFNIKSKEHKDAVLGFVSHEAAHLKFDSFNLQGDFSSTALKNYWNIFEDLRIENAMIESMVGTKNWINQIWINRQNDGSRPPIQTDAKPASCICELLLMTCRVKHRGQTHLQPYLDAAEDAFCLNLGFKLYIQVNNLLSSELPNLSSSKDAYDLAVKVNTLINEFDPDEGEPDEPSPDSSSDTPEDSNPDDSASPDESNEPDSSDETEEGPGQANDAESEEPNSQGSDDSQSSSVEPEQPVESEGNNSSSNSTSSGQQESNQPTSEQIRASIKAANDSTEMFDDMSSFAQSLEVLAEANPEQSRVSLPEVINVDPISGTRWGIDSNVNSTSSQITAKLQSIVEDEMRVRCRTKSSGLKLNSKTLHRYAVNDARLFKQKSKKLQIDTVVEVCVDNSGSMTSRNLMSTAREAQLALAKALSRINGVGIGASAFPDSDCDRNILNLLDEGESVNKLAMRYHKVDGRGGSTPTASALWHCIRKVCSSRKHHKVIIIITDGYPNGGQREELARLVCKATKSGITVIGVAIGTISSSKQAFYQYFPNALFIQDIRELKSELFKVAKDILVTR</sequence>
<evidence type="ECO:0000313" key="4">
    <source>
        <dbReference type="Proteomes" id="UP000016567"/>
    </source>
</evidence>
<dbReference type="PROSITE" id="PS50234">
    <property type="entry name" value="VWFA"/>
    <property type="match status" value="1"/>
</dbReference>
<evidence type="ECO:0000313" key="3">
    <source>
        <dbReference type="EMBL" id="GAD75253.1"/>
    </source>
</evidence>
<dbReference type="SUPFAM" id="SSF53300">
    <property type="entry name" value="vWA-like"/>
    <property type="match status" value="1"/>
</dbReference>
<keyword evidence="4" id="KW-1185">Reference proteome</keyword>
<name>U3CA40_9VIBR</name>
<dbReference type="InterPro" id="IPR002035">
    <property type="entry name" value="VWF_A"/>
</dbReference>
<feature type="compositionally biased region" description="Acidic residues" evidence="1">
    <location>
        <begin position="209"/>
        <end position="220"/>
    </location>
</feature>
<protein>
    <recommendedName>
        <fullName evidence="2">VWFA domain-containing protein</fullName>
    </recommendedName>
</protein>
<dbReference type="STRING" id="1219077.VAZ01S_023_00200"/>
<gene>
    <name evidence="3" type="ORF">VAZ01S_023_00200</name>
</gene>
<dbReference type="Pfam" id="PF00092">
    <property type="entry name" value="VWA"/>
    <property type="match status" value="1"/>
</dbReference>
<proteinExistence type="predicted"/>